<proteinExistence type="predicted"/>
<keyword evidence="1" id="KW-0812">Transmembrane</keyword>
<accession>A0ACB8QXQ6</accession>
<comment type="caution">
    <text evidence="1">The sequence shown here is derived from an EMBL/GenBank/DDBJ whole genome shotgun (WGS) entry which is preliminary data.</text>
</comment>
<evidence type="ECO:0000313" key="2">
    <source>
        <dbReference type="Proteomes" id="UP000814128"/>
    </source>
</evidence>
<reference evidence="1" key="1">
    <citation type="submission" date="2021-02" db="EMBL/GenBank/DDBJ databases">
        <authorList>
            <consortium name="DOE Joint Genome Institute"/>
            <person name="Ahrendt S."/>
            <person name="Looney B.P."/>
            <person name="Miyauchi S."/>
            <person name="Morin E."/>
            <person name="Drula E."/>
            <person name="Courty P.E."/>
            <person name="Chicoki N."/>
            <person name="Fauchery L."/>
            <person name="Kohler A."/>
            <person name="Kuo A."/>
            <person name="Labutti K."/>
            <person name="Pangilinan J."/>
            <person name="Lipzen A."/>
            <person name="Riley R."/>
            <person name="Andreopoulos W."/>
            <person name="He G."/>
            <person name="Johnson J."/>
            <person name="Barry K.W."/>
            <person name="Grigoriev I.V."/>
            <person name="Nagy L."/>
            <person name="Hibbett D."/>
            <person name="Henrissat B."/>
            <person name="Matheny P.B."/>
            <person name="Labbe J."/>
            <person name="Martin F."/>
        </authorList>
    </citation>
    <scope>NUCLEOTIDE SEQUENCE</scope>
    <source>
        <strain evidence="1">EC-137</strain>
    </source>
</reference>
<sequence length="464" mass="50449">MNETGFLSPGFPSPGFPSPAPLRSAASEHTPLLHRPSRGTLRRRVSTVTVQPTRPPGRSTFRQTLFNACALLLGIGMLSEPLAFSYAGWIGGTALMVFYGYLTCYTAKFLARITITDPTVRSYADIGLKAFGARSASIVSVIFCLEIFTLSVILETLYADSLHAVLPALSSNTYKLISFVFLIPGVFLPLSALSYTSLTGILSTICLVLVIFIDGLSKTEAPGSLIDPAKTSLLPDSWKELGMAFGLFMAGFGAHAAMPSIVEDMAEPDRFEEAMNYSFGFATLFYSLIGMAGYLMFGNDVSEEVSQNLLGVPGYSKGLNQLVLWMLVLSSLTKFPLALRPLNVTLEIIMGLDTLRDPHSIEHAKSDHGYEASTKTFSTRFGKRILFIAERSFFVFFAVIVSIFLPDFGAMMAILGAFTTFLLCIIGPLAAKMSLEGFNMRDSLFLVIAVPMAVWGTTVAFMPM</sequence>
<keyword evidence="1" id="KW-0472">Membrane</keyword>
<dbReference type="EMBL" id="MU273469">
    <property type="protein sequence ID" value="KAI0036699.1"/>
    <property type="molecule type" value="Genomic_DNA"/>
</dbReference>
<reference evidence="1" key="2">
    <citation type="journal article" date="2022" name="New Phytol.">
        <title>Evolutionary transition to the ectomycorrhizal habit in the genomes of a hyperdiverse lineage of mushroom-forming fungi.</title>
        <authorList>
            <person name="Looney B."/>
            <person name="Miyauchi S."/>
            <person name="Morin E."/>
            <person name="Drula E."/>
            <person name="Courty P.E."/>
            <person name="Kohler A."/>
            <person name="Kuo A."/>
            <person name="LaButti K."/>
            <person name="Pangilinan J."/>
            <person name="Lipzen A."/>
            <person name="Riley R."/>
            <person name="Andreopoulos W."/>
            <person name="He G."/>
            <person name="Johnson J."/>
            <person name="Nolan M."/>
            <person name="Tritt A."/>
            <person name="Barry K.W."/>
            <person name="Grigoriev I.V."/>
            <person name="Nagy L.G."/>
            <person name="Hibbett D."/>
            <person name="Henrissat B."/>
            <person name="Matheny P.B."/>
            <person name="Labbe J."/>
            <person name="Martin F.M."/>
        </authorList>
    </citation>
    <scope>NUCLEOTIDE SEQUENCE</scope>
    <source>
        <strain evidence="1">EC-137</strain>
    </source>
</reference>
<gene>
    <name evidence="1" type="ORF">K488DRAFT_40553</name>
</gene>
<name>A0ACB8QXQ6_9AGAM</name>
<dbReference type="Proteomes" id="UP000814128">
    <property type="component" value="Unassembled WGS sequence"/>
</dbReference>
<evidence type="ECO:0000313" key="1">
    <source>
        <dbReference type="EMBL" id="KAI0036699.1"/>
    </source>
</evidence>
<keyword evidence="2" id="KW-1185">Reference proteome</keyword>
<protein>
    <submittedName>
        <fullName evidence="1">Transmembrane amino acid transporter protein-domain-containing protein</fullName>
    </submittedName>
</protein>
<organism evidence="1 2">
    <name type="scientific">Vararia minispora EC-137</name>
    <dbReference type="NCBI Taxonomy" id="1314806"/>
    <lineage>
        <taxon>Eukaryota</taxon>
        <taxon>Fungi</taxon>
        <taxon>Dikarya</taxon>
        <taxon>Basidiomycota</taxon>
        <taxon>Agaricomycotina</taxon>
        <taxon>Agaricomycetes</taxon>
        <taxon>Russulales</taxon>
        <taxon>Lachnocladiaceae</taxon>
        <taxon>Vararia</taxon>
    </lineage>
</organism>